<feature type="transmembrane region" description="Helical" evidence="1">
    <location>
        <begin position="38"/>
        <end position="66"/>
    </location>
</feature>
<protein>
    <submittedName>
        <fullName evidence="2">Uncharacterized protein</fullName>
    </submittedName>
</protein>
<organism evidence="2 3">
    <name type="scientific">Polaribacter vadi</name>
    <dbReference type="NCBI Taxonomy" id="1774273"/>
    <lineage>
        <taxon>Bacteria</taxon>
        <taxon>Pseudomonadati</taxon>
        <taxon>Bacteroidota</taxon>
        <taxon>Flavobacteriia</taxon>
        <taxon>Flavobacteriales</taxon>
        <taxon>Flavobacteriaceae</taxon>
    </lineage>
</organism>
<sequence length="74" mass="8392">MSPKKLTVKGIIGNTQGVKRAASPEPNASIEKDQSSCIVFYFFLIVQLFDVDISNLLFFCSFLFCIDQKRNKKI</sequence>
<proteinExistence type="predicted"/>
<evidence type="ECO:0000313" key="2">
    <source>
        <dbReference type="EMBL" id="OBY62879.1"/>
    </source>
</evidence>
<dbReference type="EMBL" id="LSFM01000023">
    <property type="protein sequence ID" value="OBY62879.1"/>
    <property type="molecule type" value="Genomic_DNA"/>
</dbReference>
<evidence type="ECO:0000313" key="3">
    <source>
        <dbReference type="Proteomes" id="UP000092584"/>
    </source>
</evidence>
<gene>
    <name evidence="2" type="ORF">LPB3_12120</name>
</gene>
<keyword evidence="1" id="KW-0472">Membrane</keyword>
<dbReference type="AlphaFoldDB" id="A0A1B8TTK6"/>
<reference evidence="3" key="1">
    <citation type="submission" date="2016-02" db="EMBL/GenBank/DDBJ databases">
        <authorList>
            <person name="Shin S.-K."/>
            <person name="Yi H."/>
            <person name="Kim E."/>
        </authorList>
    </citation>
    <scope>NUCLEOTIDE SEQUENCE [LARGE SCALE GENOMIC DNA]</scope>
    <source>
        <strain evidence="3">LPB0003</strain>
    </source>
</reference>
<keyword evidence="1" id="KW-1133">Transmembrane helix</keyword>
<keyword evidence="1" id="KW-0812">Transmembrane</keyword>
<dbReference type="KEGG" id="pob:LPB03_12105"/>
<comment type="caution">
    <text evidence="2">The sequence shown here is derived from an EMBL/GenBank/DDBJ whole genome shotgun (WGS) entry which is preliminary data.</text>
</comment>
<evidence type="ECO:0000256" key="1">
    <source>
        <dbReference type="SAM" id="Phobius"/>
    </source>
</evidence>
<dbReference type="Proteomes" id="UP000092584">
    <property type="component" value="Unassembled WGS sequence"/>
</dbReference>
<name>A0A1B8TTK6_9FLAO</name>
<keyword evidence="3" id="KW-1185">Reference proteome</keyword>
<accession>A0A1B8TTK6</accession>